<evidence type="ECO:0000313" key="5">
    <source>
        <dbReference type="Proteomes" id="UP000043699"/>
    </source>
</evidence>
<dbReference type="InterPro" id="IPR002173">
    <property type="entry name" value="Carboh/pur_kinase_PfkB_CS"/>
</dbReference>
<name>A0A098EMS6_9BACL</name>
<dbReference type="SUPFAM" id="SSF53613">
    <property type="entry name" value="Ribokinase-like"/>
    <property type="match status" value="1"/>
</dbReference>
<evidence type="ECO:0000256" key="2">
    <source>
        <dbReference type="ARBA" id="ARBA00022777"/>
    </source>
</evidence>
<dbReference type="InterPro" id="IPR011611">
    <property type="entry name" value="PfkB_dom"/>
</dbReference>
<dbReference type="SUPFAM" id="SSF46785">
    <property type="entry name" value="Winged helix' DNA-binding domain"/>
    <property type="match status" value="1"/>
</dbReference>
<dbReference type="InterPro" id="IPR029056">
    <property type="entry name" value="Ribokinase-like"/>
</dbReference>
<dbReference type="Gene3D" id="3.40.1190.20">
    <property type="match status" value="1"/>
</dbReference>
<evidence type="ECO:0000313" key="4">
    <source>
        <dbReference type="EMBL" id="CEG23573.1"/>
    </source>
</evidence>
<evidence type="ECO:0000259" key="3">
    <source>
        <dbReference type="Pfam" id="PF00294"/>
    </source>
</evidence>
<keyword evidence="5" id="KW-1185">Reference proteome</keyword>
<dbReference type="OrthoDB" id="9806249at2"/>
<reference evidence="4 5" key="1">
    <citation type="submission" date="2014-09" db="EMBL/GenBank/DDBJ databases">
        <authorList>
            <person name="Urmite Genomes Urmite Genomes"/>
        </authorList>
    </citation>
    <scope>NUCLEOTIDE SEQUENCE [LARGE SCALE GENOMIC DNA]</scope>
    <source>
        <strain evidence="4 5">ES2</strain>
    </source>
</reference>
<dbReference type="InterPro" id="IPR036388">
    <property type="entry name" value="WH-like_DNA-bd_sf"/>
</dbReference>
<dbReference type="RefSeq" id="WP_052652412.1">
    <property type="nucleotide sequence ID" value="NZ_CCXS01000001.1"/>
</dbReference>
<dbReference type="InterPro" id="IPR036390">
    <property type="entry name" value="WH_DNA-bd_sf"/>
</dbReference>
<organism evidence="4 5">
    <name type="scientific">Planococcus massiliensis</name>
    <dbReference type="NCBI Taxonomy" id="1499687"/>
    <lineage>
        <taxon>Bacteria</taxon>
        <taxon>Bacillati</taxon>
        <taxon>Bacillota</taxon>
        <taxon>Bacilli</taxon>
        <taxon>Bacillales</taxon>
        <taxon>Caryophanaceae</taxon>
        <taxon>Planococcus</taxon>
    </lineage>
</organism>
<gene>
    <name evidence="4" type="primary">psuK</name>
    <name evidence="4" type="ORF">BN1080_02571</name>
</gene>
<dbReference type="GO" id="GO:0004730">
    <property type="term" value="F:pseudouridylate synthase activity"/>
    <property type="evidence" value="ECO:0007669"/>
    <property type="project" value="TreeGrafter"/>
</dbReference>
<dbReference type="GO" id="GO:0016301">
    <property type="term" value="F:kinase activity"/>
    <property type="evidence" value="ECO:0007669"/>
    <property type="project" value="UniProtKB-KW"/>
</dbReference>
<evidence type="ECO:0000256" key="1">
    <source>
        <dbReference type="ARBA" id="ARBA00022679"/>
    </source>
</evidence>
<dbReference type="Pfam" id="PF00294">
    <property type="entry name" value="PfkB"/>
    <property type="match status" value="1"/>
</dbReference>
<dbReference type="PROSITE" id="PS00583">
    <property type="entry name" value="PFKB_KINASES_1"/>
    <property type="match status" value="1"/>
</dbReference>
<accession>A0A098EMS6</accession>
<dbReference type="PANTHER" id="PTHR42909:SF4">
    <property type="entry name" value="CARBOHYDRATE KINASE, PFKB FAMILY"/>
    <property type="match status" value="1"/>
</dbReference>
<dbReference type="Pfam" id="PF13412">
    <property type="entry name" value="HTH_24"/>
    <property type="match status" value="1"/>
</dbReference>
<dbReference type="Proteomes" id="UP000043699">
    <property type="component" value="Unassembled WGS sequence"/>
</dbReference>
<dbReference type="GO" id="GO:0016798">
    <property type="term" value="F:hydrolase activity, acting on glycosyl bonds"/>
    <property type="evidence" value="ECO:0007669"/>
    <property type="project" value="TreeGrafter"/>
</dbReference>
<protein>
    <submittedName>
        <fullName evidence="4">Pseudouridine kinase</fullName>
    </submittedName>
</protein>
<dbReference type="EMBL" id="CCXS01000001">
    <property type="protein sequence ID" value="CEG23573.1"/>
    <property type="molecule type" value="Genomic_DNA"/>
</dbReference>
<proteinExistence type="predicted"/>
<dbReference type="CDD" id="cd01941">
    <property type="entry name" value="YeiC_kinase_like"/>
    <property type="match status" value="1"/>
</dbReference>
<dbReference type="GO" id="GO:0005737">
    <property type="term" value="C:cytoplasm"/>
    <property type="evidence" value="ECO:0007669"/>
    <property type="project" value="TreeGrafter"/>
</dbReference>
<dbReference type="AlphaFoldDB" id="A0A098EMS6"/>
<dbReference type="PROSITE" id="PS00584">
    <property type="entry name" value="PFKB_KINASES_2"/>
    <property type="match status" value="1"/>
</dbReference>
<keyword evidence="1" id="KW-0808">Transferase</keyword>
<dbReference type="STRING" id="1499687.BN1080_02571"/>
<keyword evidence="2 4" id="KW-0418">Kinase</keyword>
<dbReference type="PANTHER" id="PTHR42909">
    <property type="entry name" value="ZGC:136858"/>
    <property type="match status" value="1"/>
</dbReference>
<dbReference type="Gene3D" id="1.10.10.10">
    <property type="entry name" value="Winged helix-like DNA-binding domain superfamily/Winged helix DNA-binding domain"/>
    <property type="match status" value="1"/>
</dbReference>
<sequence>MNQKEAELLALIRRDPYLSQQEMADAMKLSRPSIANLISGLIREGKILGRAYVLPEEGTVICIGGANVDRKFKMKKKTIMGTSNPASATGSVGGVARNIAENLGRLGHEVKLLSIAGNDSEWKLIEEVSSPFMSTDLTKSFDEYSTGTYTAVLEPDGEMLLAMANMDIYEQMTPAYLARNENALLAASCIVIDLNCPKETIEYIRKLAKSREIPLAVIPVSGPKMDRLSEDLTGITWLVLNRDEAEQYLGKTIDTFADWEDSAKRLHEMGAENVLITGGKDGVIAAKHSSVQHYEALQARTLEDVTGAGDAFSSGVIHSFLREQEFDVTIRSGLMNATKTLQSETTVRTELTAEQLKKELEELQ</sequence>
<feature type="domain" description="Carbohydrate kinase PfkB" evidence="3">
    <location>
        <begin position="60"/>
        <end position="346"/>
    </location>
</feature>